<name>A0A1Y1WJS8_9FUNG</name>
<comment type="caution">
    <text evidence="7">The sequence shown here is derived from an EMBL/GenBank/DDBJ whole genome shotgun (WGS) entry which is preliminary data.</text>
</comment>
<dbReference type="InterPro" id="IPR001104">
    <property type="entry name" value="3-oxo-5_a-steroid_4-DH_C"/>
</dbReference>
<dbReference type="Pfam" id="PF02544">
    <property type="entry name" value="Steroid_dh"/>
    <property type="match status" value="1"/>
</dbReference>
<reference evidence="7 8" key="1">
    <citation type="submission" date="2016-07" db="EMBL/GenBank/DDBJ databases">
        <title>Pervasive Adenine N6-methylation of Active Genes in Fungi.</title>
        <authorList>
            <consortium name="DOE Joint Genome Institute"/>
            <person name="Mondo S.J."/>
            <person name="Dannebaum R.O."/>
            <person name="Kuo R.C."/>
            <person name="Labutti K."/>
            <person name="Haridas S."/>
            <person name="Kuo A."/>
            <person name="Salamov A."/>
            <person name="Ahrendt S.R."/>
            <person name="Lipzen A."/>
            <person name="Sullivan W."/>
            <person name="Andreopoulos W.B."/>
            <person name="Clum A."/>
            <person name="Lindquist E."/>
            <person name="Daum C."/>
            <person name="Ramamoorthy G.K."/>
            <person name="Gryganskyi A."/>
            <person name="Culley D."/>
            <person name="Magnuson J.K."/>
            <person name="James T.Y."/>
            <person name="O'Malley M.A."/>
            <person name="Stajich J.E."/>
            <person name="Spatafora J.W."/>
            <person name="Visel A."/>
            <person name="Grigoriev I.V."/>
        </authorList>
    </citation>
    <scope>NUCLEOTIDE SEQUENCE [LARGE SCALE GENOMIC DNA]</scope>
    <source>
        <strain evidence="7 8">ATCC 12442</strain>
    </source>
</reference>
<feature type="transmembrane region" description="Helical" evidence="5">
    <location>
        <begin position="188"/>
        <end position="208"/>
    </location>
</feature>
<dbReference type="PROSITE" id="PS50244">
    <property type="entry name" value="S5A_REDUCTASE"/>
    <property type="match status" value="1"/>
</dbReference>
<dbReference type="RefSeq" id="XP_040747008.1">
    <property type="nucleotide sequence ID" value="XM_040889963.1"/>
</dbReference>
<feature type="domain" description="3-oxo-5-alpha-steroid 4-dehydrogenase C-terminal" evidence="6">
    <location>
        <begin position="243"/>
        <end position="318"/>
    </location>
</feature>
<comment type="subcellular location">
    <subcellularLocation>
        <location evidence="1">Endomembrane system</location>
        <topology evidence="1">Multi-pass membrane protein</topology>
    </subcellularLocation>
</comment>
<organism evidence="7 8">
    <name type="scientific">Linderina pennispora</name>
    <dbReference type="NCBI Taxonomy" id="61395"/>
    <lineage>
        <taxon>Eukaryota</taxon>
        <taxon>Fungi</taxon>
        <taxon>Fungi incertae sedis</taxon>
        <taxon>Zoopagomycota</taxon>
        <taxon>Kickxellomycotina</taxon>
        <taxon>Kickxellomycetes</taxon>
        <taxon>Kickxellales</taxon>
        <taxon>Kickxellaceae</taxon>
        <taxon>Linderina</taxon>
    </lineage>
</organism>
<dbReference type="EMBL" id="MCFD01000001">
    <property type="protein sequence ID" value="ORX73797.1"/>
    <property type="molecule type" value="Genomic_DNA"/>
</dbReference>
<dbReference type="GeneID" id="63806611"/>
<dbReference type="GO" id="GO:0016095">
    <property type="term" value="P:polyprenol catabolic process"/>
    <property type="evidence" value="ECO:0007669"/>
    <property type="project" value="TreeGrafter"/>
</dbReference>
<feature type="transmembrane region" description="Helical" evidence="5">
    <location>
        <begin position="6"/>
        <end position="26"/>
    </location>
</feature>
<evidence type="ECO:0000256" key="4">
    <source>
        <dbReference type="ARBA" id="ARBA00023136"/>
    </source>
</evidence>
<evidence type="ECO:0000256" key="5">
    <source>
        <dbReference type="SAM" id="Phobius"/>
    </source>
</evidence>
<feature type="transmembrane region" description="Helical" evidence="5">
    <location>
        <begin position="268"/>
        <end position="291"/>
    </location>
</feature>
<proteinExistence type="predicted"/>
<gene>
    <name evidence="7" type="ORF">DL89DRAFT_289504</name>
</gene>
<feature type="transmembrane region" description="Helical" evidence="5">
    <location>
        <begin position="61"/>
        <end position="78"/>
    </location>
</feature>
<evidence type="ECO:0000256" key="1">
    <source>
        <dbReference type="ARBA" id="ARBA00004127"/>
    </source>
</evidence>
<evidence type="ECO:0000259" key="6">
    <source>
        <dbReference type="Pfam" id="PF02544"/>
    </source>
</evidence>
<dbReference type="AlphaFoldDB" id="A0A1Y1WJS8"/>
<keyword evidence="8" id="KW-1185">Reference proteome</keyword>
<keyword evidence="2 5" id="KW-0812">Transmembrane</keyword>
<evidence type="ECO:0000313" key="8">
    <source>
        <dbReference type="Proteomes" id="UP000193922"/>
    </source>
</evidence>
<evidence type="ECO:0000256" key="3">
    <source>
        <dbReference type="ARBA" id="ARBA00022989"/>
    </source>
</evidence>
<dbReference type="STRING" id="61395.A0A1Y1WJS8"/>
<dbReference type="PANTHER" id="PTHR14624:SF0">
    <property type="entry name" value="POLYPRENOL REDUCTASE"/>
    <property type="match status" value="1"/>
</dbReference>
<dbReference type="UniPathway" id="UPA00378"/>
<dbReference type="Proteomes" id="UP000193922">
    <property type="component" value="Unassembled WGS sequence"/>
</dbReference>
<dbReference type="GO" id="GO:0005783">
    <property type="term" value="C:endoplasmic reticulum"/>
    <property type="evidence" value="ECO:0007669"/>
    <property type="project" value="TreeGrafter"/>
</dbReference>
<dbReference type="OrthoDB" id="541710at2759"/>
<accession>A0A1Y1WJS8</accession>
<keyword evidence="3 5" id="KW-1133">Transmembrane helix</keyword>
<dbReference type="GO" id="GO:0003865">
    <property type="term" value="F:3-oxo-5-alpha-steroid 4-dehydrogenase activity"/>
    <property type="evidence" value="ECO:0007669"/>
    <property type="project" value="TreeGrafter"/>
</dbReference>
<sequence length="318" mass="36659">MFLAYLSRLVFTSMATVALTFEAVPWMREAFIKYGKTRPVAKTDPTSLLGRFARATVSKNMFAQFYAIGVIVSAALTADFSNWYQFKAQQAMDAAPERFYFRFYMQLEYWLLGATRESFIDAPTSALLLAMGMYNLHVILRLYETVYHQPATKAQMHVGHYLVGLVHYVFAPLGIISDAIYTPGWVPANAYLVLTGMAVFAYASIHQWRCHHILYKLRFQSLREERERREREAEAETSAKEANVQAAYVIPTGDLFRYVSSPHYLCEILVYIALWLVTSCQSTTILIMTIWSASQKWYKSTFGDKFPRNRRALIPFVW</sequence>
<evidence type="ECO:0000256" key="2">
    <source>
        <dbReference type="ARBA" id="ARBA00022692"/>
    </source>
</evidence>
<protein>
    <recommendedName>
        <fullName evidence="6">3-oxo-5-alpha-steroid 4-dehydrogenase C-terminal domain-containing protein</fullName>
    </recommendedName>
</protein>
<dbReference type="InterPro" id="IPR039698">
    <property type="entry name" value="Dfg10/SRD5A3"/>
</dbReference>
<evidence type="ECO:0000313" key="7">
    <source>
        <dbReference type="EMBL" id="ORX73797.1"/>
    </source>
</evidence>
<keyword evidence="4 5" id="KW-0472">Membrane</keyword>
<dbReference type="GO" id="GO:0006488">
    <property type="term" value="P:dolichol-linked oligosaccharide biosynthetic process"/>
    <property type="evidence" value="ECO:0007669"/>
    <property type="project" value="InterPro"/>
</dbReference>
<feature type="transmembrane region" description="Helical" evidence="5">
    <location>
        <begin position="161"/>
        <end position="182"/>
    </location>
</feature>
<dbReference type="PANTHER" id="PTHR14624">
    <property type="entry name" value="DFG10 PROTEIN"/>
    <property type="match status" value="1"/>
</dbReference>